<dbReference type="AlphaFoldDB" id="A0A937RM48"/>
<evidence type="ECO:0000313" key="4">
    <source>
        <dbReference type="EMBL" id="MBL7632647.1"/>
    </source>
</evidence>
<reference evidence="4" key="1">
    <citation type="submission" date="2020-12" db="EMBL/GenBank/DDBJ databases">
        <title>Genomic characterization of non-nitrogen-fixing Frankia strains.</title>
        <authorList>
            <person name="Carlos-Shanley C."/>
            <person name="Guerra T."/>
            <person name="Hahn D."/>
        </authorList>
    </citation>
    <scope>NUCLEOTIDE SEQUENCE</scope>
    <source>
        <strain evidence="4">CN6</strain>
    </source>
</reference>
<dbReference type="Gene3D" id="3.40.50.1820">
    <property type="entry name" value="alpha/beta hydrolase"/>
    <property type="match status" value="1"/>
</dbReference>
<feature type="signal peptide" evidence="2">
    <location>
        <begin position="1"/>
        <end position="40"/>
    </location>
</feature>
<dbReference type="InterPro" id="IPR029058">
    <property type="entry name" value="AB_hydrolase_fold"/>
</dbReference>
<accession>A0A937RM48</accession>
<keyword evidence="5" id="KW-1185">Reference proteome</keyword>
<dbReference type="InterPro" id="IPR007751">
    <property type="entry name" value="DUF676_lipase-like"/>
</dbReference>
<gene>
    <name evidence="4" type="ORF">I7412_36950</name>
</gene>
<feature type="compositionally biased region" description="Low complexity" evidence="1">
    <location>
        <begin position="44"/>
        <end position="62"/>
    </location>
</feature>
<name>A0A937RM48_9ACTN</name>
<organism evidence="4 5">
    <name type="scientific">Frankia nepalensis</name>
    <dbReference type="NCBI Taxonomy" id="1836974"/>
    <lineage>
        <taxon>Bacteria</taxon>
        <taxon>Bacillati</taxon>
        <taxon>Actinomycetota</taxon>
        <taxon>Actinomycetes</taxon>
        <taxon>Frankiales</taxon>
        <taxon>Frankiaceae</taxon>
        <taxon>Frankia</taxon>
    </lineage>
</organism>
<dbReference type="EMBL" id="JAEACQ010000345">
    <property type="protein sequence ID" value="MBL7632647.1"/>
    <property type="molecule type" value="Genomic_DNA"/>
</dbReference>
<feature type="region of interest" description="Disordered" evidence="1">
    <location>
        <begin position="44"/>
        <end position="65"/>
    </location>
</feature>
<feature type="chain" id="PRO_5037206910" evidence="2">
    <location>
        <begin position="41"/>
        <end position="605"/>
    </location>
</feature>
<proteinExistence type="predicted"/>
<feature type="domain" description="DUF676" evidence="3">
    <location>
        <begin position="68"/>
        <end position="184"/>
    </location>
</feature>
<dbReference type="SUPFAM" id="SSF53474">
    <property type="entry name" value="alpha/beta-Hydrolases"/>
    <property type="match status" value="1"/>
</dbReference>
<evidence type="ECO:0000256" key="2">
    <source>
        <dbReference type="SAM" id="SignalP"/>
    </source>
</evidence>
<protein>
    <submittedName>
        <fullName evidence="4">Alpha/beta hydrolase</fullName>
    </submittedName>
</protein>
<sequence>MTATAGPAGRRGRARCGTAVRLVALGAAVLTVLAVTGAPAAPAQASSSACSSRSTSPSTRPADGTRPVVFVHGWMADGGALKETGKALTARTGNRITPYYFDYGAHRTTWASADAVAGCLAKYLAAVSATYGGDGKVLVVAHSMGGLATLYAARRAGAAELLGGVVTFATPYLGSPFGETWAAGFWQDLHQHGSTEVPPPGSDAQVCLGPHPNGGANMPDACASTLPSYLPASVPLTAIAGSATVRRTLGPFHLYDIPLSSDGIVPVSSAHGYLPMNPREPQPRGVKVSLRTDACTITSDSLLTAAVALGWSKSALAALAAGIGQMAVLDDNTFDGILSGNLTPGLVAYLAAVEAAASCSHGRLYKGDVSLNHATDALISYLDQLGGGAPAPSSGPSTFQATQLGTSRYSDEYRAAIRAVRPDGFLLHVDFDASGRNDLRKPETSCVTVSDGSTSRRLFPVQSTLSTNSPGRYTGTLTFALAAPGSYGFTYSCASDYSTVALGTAAVPSRAVSVYSRDYFANILDVRSVGGQTVIRFAAAGRSDLRDPATSCLRTSGGTVKPTVTLEVSRRSSTGATYAGTMTFNARTPATFVYSCLDDYSSVQF</sequence>
<keyword evidence="4" id="KW-0378">Hydrolase</keyword>
<evidence type="ECO:0000313" key="5">
    <source>
        <dbReference type="Proteomes" id="UP000604475"/>
    </source>
</evidence>
<comment type="caution">
    <text evidence="4">The sequence shown here is derived from an EMBL/GenBank/DDBJ whole genome shotgun (WGS) entry which is preliminary data.</text>
</comment>
<keyword evidence="2" id="KW-0732">Signal</keyword>
<dbReference type="Pfam" id="PF05057">
    <property type="entry name" value="DUF676"/>
    <property type="match status" value="1"/>
</dbReference>
<dbReference type="RefSeq" id="WP_203005517.1">
    <property type="nucleotide sequence ID" value="NZ_JADWYU010000091.1"/>
</dbReference>
<dbReference type="Proteomes" id="UP000604475">
    <property type="component" value="Unassembled WGS sequence"/>
</dbReference>
<dbReference type="GO" id="GO:0016787">
    <property type="term" value="F:hydrolase activity"/>
    <property type="evidence" value="ECO:0007669"/>
    <property type="project" value="UniProtKB-KW"/>
</dbReference>
<evidence type="ECO:0000259" key="3">
    <source>
        <dbReference type="Pfam" id="PF05057"/>
    </source>
</evidence>
<evidence type="ECO:0000256" key="1">
    <source>
        <dbReference type="SAM" id="MobiDB-lite"/>
    </source>
</evidence>